<dbReference type="InterPro" id="IPR036388">
    <property type="entry name" value="WH-like_DNA-bd_sf"/>
</dbReference>
<dbReference type="Proteomes" id="UP000323426">
    <property type="component" value="Unassembled WGS sequence"/>
</dbReference>
<dbReference type="GO" id="GO:0032259">
    <property type="term" value="P:methylation"/>
    <property type="evidence" value="ECO:0007669"/>
    <property type="project" value="UniProtKB-KW"/>
</dbReference>
<evidence type="ECO:0000256" key="1">
    <source>
        <dbReference type="ARBA" id="ARBA00022603"/>
    </source>
</evidence>
<dbReference type="Pfam" id="PF00891">
    <property type="entry name" value="Methyltransf_2"/>
    <property type="match status" value="1"/>
</dbReference>
<dbReference type="RefSeq" id="WP_150087366.1">
    <property type="nucleotide sequence ID" value="NZ_VWSF01000003.1"/>
</dbReference>
<dbReference type="InterPro" id="IPR012967">
    <property type="entry name" value="COMT_dimerisation"/>
</dbReference>
<dbReference type="AlphaFoldDB" id="A0A5M6DL17"/>
<comment type="caution">
    <text evidence="7">The sequence shown here is derived from an EMBL/GenBank/DDBJ whole genome shotgun (WGS) entry which is preliminary data.</text>
</comment>
<keyword evidence="2 7" id="KW-0808">Transferase</keyword>
<keyword evidence="8" id="KW-1185">Reference proteome</keyword>
<dbReference type="PANTHER" id="PTHR43712:SF2">
    <property type="entry name" value="O-METHYLTRANSFERASE CICE"/>
    <property type="match status" value="1"/>
</dbReference>
<dbReference type="Gene3D" id="1.10.10.10">
    <property type="entry name" value="Winged helix-like DNA-binding domain superfamily/Winged helix DNA-binding domain"/>
    <property type="match status" value="1"/>
</dbReference>
<keyword evidence="1 7" id="KW-0489">Methyltransferase</keyword>
<dbReference type="PIRSF" id="PIRSF005739">
    <property type="entry name" value="O-mtase"/>
    <property type="match status" value="1"/>
</dbReference>
<name>A0A5M6DL17_9BACT</name>
<dbReference type="SUPFAM" id="SSF46785">
    <property type="entry name" value="Winged helix' DNA-binding domain"/>
    <property type="match status" value="1"/>
</dbReference>
<accession>A0A5M6DL17</accession>
<dbReference type="EMBL" id="VWSF01000003">
    <property type="protein sequence ID" value="KAA5548234.1"/>
    <property type="molecule type" value="Genomic_DNA"/>
</dbReference>
<protein>
    <submittedName>
        <fullName evidence="7">Methyltransferase</fullName>
    </submittedName>
</protein>
<organism evidence="7 8">
    <name type="scientific">Adhaeribacter rhizoryzae</name>
    <dbReference type="NCBI Taxonomy" id="2607907"/>
    <lineage>
        <taxon>Bacteria</taxon>
        <taxon>Pseudomonadati</taxon>
        <taxon>Bacteroidota</taxon>
        <taxon>Cytophagia</taxon>
        <taxon>Cytophagales</taxon>
        <taxon>Hymenobacteraceae</taxon>
        <taxon>Adhaeribacter</taxon>
    </lineage>
</organism>
<feature type="domain" description="O-methyltransferase C-terminal" evidence="5">
    <location>
        <begin position="120"/>
        <end position="330"/>
    </location>
</feature>
<proteinExistence type="predicted"/>
<dbReference type="PROSITE" id="PS51683">
    <property type="entry name" value="SAM_OMT_II"/>
    <property type="match status" value="1"/>
</dbReference>
<dbReference type="GO" id="GO:0008171">
    <property type="term" value="F:O-methyltransferase activity"/>
    <property type="evidence" value="ECO:0007669"/>
    <property type="project" value="InterPro"/>
</dbReference>
<evidence type="ECO:0000256" key="3">
    <source>
        <dbReference type="ARBA" id="ARBA00022691"/>
    </source>
</evidence>
<dbReference type="InterPro" id="IPR029063">
    <property type="entry name" value="SAM-dependent_MTases_sf"/>
</dbReference>
<dbReference type="Pfam" id="PF08100">
    <property type="entry name" value="Dimerisation"/>
    <property type="match status" value="1"/>
</dbReference>
<evidence type="ECO:0000256" key="2">
    <source>
        <dbReference type="ARBA" id="ARBA00022679"/>
    </source>
</evidence>
<reference evidence="7 8" key="1">
    <citation type="submission" date="2019-09" db="EMBL/GenBank/DDBJ databases">
        <title>Genome sequence and assembly of Adhaeribacter sp.</title>
        <authorList>
            <person name="Chhetri G."/>
        </authorList>
    </citation>
    <scope>NUCLEOTIDE SEQUENCE [LARGE SCALE GENOMIC DNA]</scope>
    <source>
        <strain evidence="7 8">DK36</strain>
    </source>
</reference>
<keyword evidence="3" id="KW-0949">S-adenosyl-L-methionine</keyword>
<dbReference type="InterPro" id="IPR016461">
    <property type="entry name" value="COMT-like"/>
</dbReference>
<dbReference type="GO" id="GO:0046983">
    <property type="term" value="F:protein dimerization activity"/>
    <property type="evidence" value="ECO:0007669"/>
    <property type="project" value="InterPro"/>
</dbReference>
<gene>
    <name evidence="7" type="ORF">F0145_05760</name>
</gene>
<evidence type="ECO:0000313" key="7">
    <source>
        <dbReference type="EMBL" id="KAA5548234.1"/>
    </source>
</evidence>
<evidence type="ECO:0000256" key="4">
    <source>
        <dbReference type="PIRSR" id="PIRSR005739-1"/>
    </source>
</evidence>
<feature type="active site" description="Proton acceptor" evidence="4">
    <location>
        <position position="257"/>
    </location>
</feature>
<dbReference type="PANTHER" id="PTHR43712">
    <property type="entry name" value="PUTATIVE (AFU_ORTHOLOGUE AFUA_4G14580)-RELATED"/>
    <property type="match status" value="1"/>
</dbReference>
<evidence type="ECO:0000313" key="8">
    <source>
        <dbReference type="Proteomes" id="UP000323426"/>
    </source>
</evidence>
<evidence type="ECO:0000259" key="6">
    <source>
        <dbReference type="Pfam" id="PF08100"/>
    </source>
</evidence>
<feature type="domain" description="O-methyltransferase dimerisation" evidence="6">
    <location>
        <begin position="22"/>
        <end position="98"/>
    </location>
</feature>
<dbReference type="InterPro" id="IPR036390">
    <property type="entry name" value="WH_DNA-bd_sf"/>
</dbReference>
<dbReference type="InterPro" id="IPR001077">
    <property type="entry name" value="COMT_C"/>
</dbReference>
<evidence type="ECO:0000259" key="5">
    <source>
        <dbReference type="Pfam" id="PF00891"/>
    </source>
</evidence>
<dbReference type="Gene3D" id="3.40.50.150">
    <property type="entry name" value="Vaccinia Virus protein VP39"/>
    <property type="match status" value="1"/>
</dbReference>
<dbReference type="SUPFAM" id="SSF53335">
    <property type="entry name" value="S-adenosyl-L-methionine-dependent methyltransferases"/>
    <property type="match status" value="1"/>
</dbReference>
<sequence>METLEITQEKALTPDHIVQVGSGFWASRTVLAAVKLELFTLLGDNFLSGENIGRHLNLHPRSLYDFLDALVSLGFLEREGIKETAVYANTPETTFYLNKNKPSYMGGILEMCNDRLYRFWADLDEALITGKPQNEAKYTGKSLFDAVYADPDRLKQFLNAMAGIQMGNFMALAKRFDFQDYNSLCDIGGASGMLAISVARQHPHLAITSADLPVVAPVAEENIKRHGLANQIQVANLDFMFDDFPKVDIITMGNILHDWDLKTKKLLIWKAYEALPPNGAFIVIENIIDDERRTNATGLLMSLNMLIETDGGFDYSFADFKEWVTEAGFRITAKLPLAGSTSAVIAFK</sequence>